<dbReference type="Gene3D" id="3.40.50.300">
    <property type="entry name" value="P-loop containing nucleotide triphosphate hydrolases"/>
    <property type="match status" value="1"/>
</dbReference>
<feature type="transmembrane region" description="Helical" evidence="13">
    <location>
        <begin position="617"/>
        <end position="635"/>
    </location>
</feature>
<dbReference type="CDD" id="cd03255">
    <property type="entry name" value="ABC_MJ0796_LolCDE_FtsE"/>
    <property type="match status" value="1"/>
</dbReference>
<evidence type="ECO:0000256" key="12">
    <source>
        <dbReference type="ARBA" id="ARBA00038388"/>
    </source>
</evidence>
<keyword evidence="4" id="KW-1003">Cell membrane</keyword>
<dbReference type="GO" id="GO:0016887">
    <property type="term" value="F:ATP hydrolysis activity"/>
    <property type="evidence" value="ECO:0007669"/>
    <property type="project" value="InterPro"/>
</dbReference>
<proteinExistence type="inferred from homology"/>
<dbReference type="InterPro" id="IPR027417">
    <property type="entry name" value="P-loop_NTPase"/>
</dbReference>
<accession>A0AB34CE60</accession>
<dbReference type="SUPFAM" id="SSF52540">
    <property type="entry name" value="P-loop containing nucleoside triphosphate hydrolases"/>
    <property type="match status" value="1"/>
</dbReference>
<comment type="similarity">
    <text evidence="2">Belongs to the ABC transporter superfamily. Drug exporter-2 (TC 3.A.1.117) family.</text>
</comment>
<dbReference type="GO" id="GO:1902495">
    <property type="term" value="C:transmembrane transporter complex"/>
    <property type="evidence" value="ECO:0007669"/>
    <property type="project" value="UniProtKB-ARBA"/>
</dbReference>
<sequence length="652" mass="71144">MMPLIELKAIYRHFWVGDKKVDVLKNISLSIFSGEMVAIMGPSGSGKSTLMNILGGLDRPSGGTYKLSDMNITALNDNALAGLRRERFGFVFQRYQLMASLTAAQNVEMPAIYAGQNRNFRRRRAESLLASLGLEERKDYLPSQLSGGQQQRVSIARALMNGGQIILADEPTGALDSKAGHDIMLTLRQLCDQGHTVILVTHDATIAGQADRVIVLRDGAIINDVKGTKGGITAIPDCREPGFNMPLPLRSISPLTWFASSSTDALLMAWRVIWARKLRTFLTMLGIVIGIASVVILILLGDAVQDQVLKNLHSMGTDSITIYPGSDIGDEVFQRSLTYDDIPLIRKQPWVQAVSATVSSSERVRFGSRDIQASISGVSSDYAHLFELSFSEGRFFTDAQVEAGAQVAILNSSLRRRLFPRDTDVTGKVMLIGTIPVIIVGVVKEKPSTGEEGLHIWLPWTTVAARLTGTGWLNSVSVKLRQGADGAESEKKLTNLLVLYHGRKDFYIRNSDTIRKSIEKTTGTFRLFLTLIASVSLIVGGIGVMNIMLVSVTERTREIGIRMAIGARARDVLLQFLIESILVCLTGGAAGLLLSAITTQVLKHWLPGWDIHLSVSSMLIAFSCSMFSGVISGWLPARIAARQNPLVSLAHE</sequence>
<dbReference type="InterPro" id="IPR050250">
    <property type="entry name" value="Macrolide_Exporter_MacB"/>
</dbReference>
<comment type="subcellular location">
    <subcellularLocation>
        <location evidence="1">Cell inner membrane</location>
        <topology evidence="1">Multi-pass membrane protein</topology>
    </subcellularLocation>
</comment>
<dbReference type="PROSITE" id="PS00211">
    <property type="entry name" value="ABC_TRANSPORTER_1"/>
    <property type="match status" value="1"/>
</dbReference>
<protein>
    <submittedName>
        <fullName evidence="15">ATP-binding cassette domain-containing protein</fullName>
    </submittedName>
</protein>
<dbReference type="GO" id="GO:0005524">
    <property type="term" value="F:ATP binding"/>
    <property type="evidence" value="ECO:0007669"/>
    <property type="project" value="UniProtKB-KW"/>
</dbReference>
<comment type="similarity">
    <text evidence="12">Belongs to the ABC transporter superfamily. Macrolide exporter (TC 3.A.1.122) family.</text>
</comment>
<evidence type="ECO:0000256" key="3">
    <source>
        <dbReference type="ARBA" id="ARBA00022448"/>
    </source>
</evidence>
<dbReference type="EMBL" id="VWVM01000038">
    <property type="protein sequence ID" value="KAA6117918.1"/>
    <property type="molecule type" value="Genomic_DNA"/>
</dbReference>
<dbReference type="AlphaFoldDB" id="A0AB34CE60"/>
<evidence type="ECO:0000259" key="14">
    <source>
        <dbReference type="PROSITE" id="PS50893"/>
    </source>
</evidence>
<feature type="transmembrane region" description="Helical" evidence="13">
    <location>
        <begin position="255"/>
        <end position="274"/>
    </location>
</feature>
<evidence type="ECO:0000313" key="16">
    <source>
        <dbReference type="Proteomes" id="UP000324255"/>
    </source>
</evidence>
<keyword evidence="16" id="KW-1185">Reference proteome</keyword>
<dbReference type="Pfam" id="PF02687">
    <property type="entry name" value="FtsX"/>
    <property type="match status" value="1"/>
</dbReference>
<comment type="caution">
    <text evidence="15">The sequence shown here is derived from an EMBL/GenBank/DDBJ whole genome shotgun (WGS) entry which is preliminary data.</text>
</comment>
<name>A0AB34CE60_9GAMM</name>
<dbReference type="Pfam" id="PF12704">
    <property type="entry name" value="MacB_PCD"/>
    <property type="match status" value="1"/>
</dbReference>
<dbReference type="FunFam" id="3.40.50.300:FF:000032">
    <property type="entry name" value="Export ABC transporter ATP-binding protein"/>
    <property type="match status" value="1"/>
</dbReference>
<dbReference type="InterPro" id="IPR003593">
    <property type="entry name" value="AAA+_ATPase"/>
</dbReference>
<evidence type="ECO:0000256" key="9">
    <source>
        <dbReference type="ARBA" id="ARBA00022967"/>
    </source>
</evidence>
<evidence type="ECO:0000256" key="11">
    <source>
        <dbReference type="ARBA" id="ARBA00023136"/>
    </source>
</evidence>
<keyword evidence="3" id="KW-0813">Transport</keyword>
<keyword evidence="8 15" id="KW-0067">ATP-binding</keyword>
<dbReference type="RefSeq" id="WP_150015764.1">
    <property type="nucleotide sequence ID" value="NZ_VWVM01000038.1"/>
</dbReference>
<dbReference type="GO" id="GO:0005886">
    <property type="term" value="C:plasma membrane"/>
    <property type="evidence" value="ECO:0007669"/>
    <property type="project" value="UniProtKB-SubCell"/>
</dbReference>
<keyword evidence="5" id="KW-0997">Cell inner membrane</keyword>
<dbReference type="InterPro" id="IPR025857">
    <property type="entry name" value="MacB_PCD"/>
</dbReference>
<organism evidence="15 16">
    <name type="scientific">Candidatus Pantoea gossypiicola</name>
    <dbReference type="NCBI Taxonomy" id="2608008"/>
    <lineage>
        <taxon>Bacteria</taxon>
        <taxon>Pseudomonadati</taxon>
        <taxon>Pseudomonadota</taxon>
        <taxon>Gammaproteobacteria</taxon>
        <taxon>Enterobacterales</taxon>
        <taxon>Erwiniaceae</taxon>
        <taxon>Pantoea</taxon>
    </lineage>
</organism>
<keyword evidence="6 13" id="KW-0812">Transmembrane</keyword>
<feature type="domain" description="ABC transporter" evidence="14">
    <location>
        <begin position="5"/>
        <end position="243"/>
    </location>
</feature>
<evidence type="ECO:0000256" key="2">
    <source>
        <dbReference type="ARBA" id="ARBA00006526"/>
    </source>
</evidence>
<dbReference type="InterPro" id="IPR017871">
    <property type="entry name" value="ABC_transporter-like_CS"/>
</dbReference>
<keyword evidence="7" id="KW-0547">Nucleotide-binding</keyword>
<keyword evidence="10 13" id="KW-1133">Transmembrane helix</keyword>
<feature type="transmembrane region" description="Helical" evidence="13">
    <location>
        <begin position="527"/>
        <end position="552"/>
    </location>
</feature>
<keyword evidence="9" id="KW-1278">Translocase</keyword>
<feature type="transmembrane region" description="Helical" evidence="13">
    <location>
        <begin position="572"/>
        <end position="597"/>
    </location>
</feature>
<dbReference type="InterPro" id="IPR003838">
    <property type="entry name" value="ABC3_permease_C"/>
</dbReference>
<dbReference type="PANTHER" id="PTHR30572">
    <property type="entry name" value="MEMBRANE COMPONENT OF TRANSPORTER-RELATED"/>
    <property type="match status" value="1"/>
</dbReference>
<evidence type="ECO:0000256" key="7">
    <source>
        <dbReference type="ARBA" id="ARBA00022741"/>
    </source>
</evidence>
<keyword evidence="11 13" id="KW-0472">Membrane</keyword>
<dbReference type="InterPro" id="IPR003439">
    <property type="entry name" value="ABC_transporter-like_ATP-bd"/>
</dbReference>
<dbReference type="SMART" id="SM00382">
    <property type="entry name" value="AAA"/>
    <property type="match status" value="1"/>
</dbReference>
<evidence type="ECO:0000256" key="6">
    <source>
        <dbReference type="ARBA" id="ARBA00022692"/>
    </source>
</evidence>
<dbReference type="PROSITE" id="PS50893">
    <property type="entry name" value="ABC_TRANSPORTER_2"/>
    <property type="match status" value="1"/>
</dbReference>
<feature type="transmembrane region" description="Helical" evidence="13">
    <location>
        <begin position="281"/>
        <end position="301"/>
    </location>
</feature>
<dbReference type="InterPro" id="IPR017911">
    <property type="entry name" value="MacB-like_ATP-bd"/>
</dbReference>
<dbReference type="PANTHER" id="PTHR30572:SF7">
    <property type="entry name" value="MACROLIDE EXPORT ATP-BINDING_PERMEASE PROTEIN MACB"/>
    <property type="match status" value="1"/>
</dbReference>
<evidence type="ECO:0000256" key="5">
    <source>
        <dbReference type="ARBA" id="ARBA00022519"/>
    </source>
</evidence>
<dbReference type="GO" id="GO:0022857">
    <property type="term" value="F:transmembrane transporter activity"/>
    <property type="evidence" value="ECO:0007669"/>
    <property type="project" value="TreeGrafter"/>
</dbReference>
<gene>
    <name evidence="15" type="ORF">F3I20_23425</name>
</gene>
<dbReference type="Proteomes" id="UP000324255">
    <property type="component" value="Unassembled WGS sequence"/>
</dbReference>
<evidence type="ECO:0000256" key="1">
    <source>
        <dbReference type="ARBA" id="ARBA00004429"/>
    </source>
</evidence>
<evidence type="ECO:0000256" key="10">
    <source>
        <dbReference type="ARBA" id="ARBA00022989"/>
    </source>
</evidence>
<evidence type="ECO:0000256" key="4">
    <source>
        <dbReference type="ARBA" id="ARBA00022475"/>
    </source>
</evidence>
<evidence type="ECO:0000256" key="13">
    <source>
        <dbReference type="SAM" id="Phobius"/>
    </source>
</evidence>
<dbReference type="Pfam" id="PF00005">
    <property type="entry name" value="ABC_tran"/>
    <property type="match status" value="1"/>
</dbReference>
<evidence type="ECO:0000313" key="15">
    <source>
        <dbReference type="EMBL" id="KAA6117918.1"/>
    </source>
</evidence>
<evidence type="ECO:0000256" key="8">
    <source>
        <dbReference type="ARBA" id="ARBA00022840"/>
    </source>
</evidence>
<reference evidence="15 16" key="1">
    <citation type="submission" date="2019-09" db="EMBL/GenBank/DDBJ databases">
        <title>Genomic diversity of phyloplane-associated Pantoea species in Pakistan cotton crop.</title>
        <authorList>
            <person name="Tufail M.R."/>
            <person name="Cook D.R."/>
        </authorList>
    </citation>
    <scope>NUCLEOTIDE SEQUENCE [LARGE SCALE GENOMIC DNA]</scope>
    <source>
        <strain evidence="15 16">B_8</strain>
    </source>
</reference>